<feature type="domain" description="PilZ" evidence="1">
    <location>
        <begin position="17"/>
        <end position="106"/>
    </location>
</feature>
<organism evidence="2 3">
    <name type="scientific">Sphingomonas paeninsulae</name>
    <dbReference type="NCBI Taxonomy" id="2319844"/>
    <lineage>
        <taxon>Bacteria</taxon>
        <taxon>Pseudomonadati</taxon>
        <taxon>Pseudomonadota</taxon>
        <taxon>Alphaproteobacteria</taxon>
        <taxon>Sphingomonadales</taxon>
        <taxon>Sphingomonadaceae</taxon>
        <taxon>Sphingomonas</taxon>
    </lineage>
</organism>
<evidence type="ECO:0000259" key="1">
    <source>
        <dbReference type="Pfam" id="PF07238"/>
    </source>
</evidence>
<dbReference type="OrthoDB" id="7594866at2"/>
<dbReference type="InterPro" id="IPR009875">
    <property type="entry name" value="PilZ_domain"/>
</dbReference>
<reference evidence="2 3" key="1">
    <citation type="submission" date="2018-09" db="EMBL/GenBank/DDBJ databases">
        <title>Sphingomonas peninsula sp. nov., isolated from fildes peninsula, Antarctic soil.</title>
        <authorList>
            <person name="Yingchao G."/>
        </authorList>
    </citation>
    <scope>NUCLEOTIDE SEQUENCE [LARGE SCALE GENOMIC DNA]</scope>
    <source>
        <strain evidence="2 3">YZ-8</strain>
    </source>
</reference>
<name>A0A494TJN7_SPHPE</name>
<gene>
    <name evidence="2" type="ORF">D3Y57_06130</name>
</gene>
<dbReference type="EMBL" id="CP032829">
    <property type="protein sequence ID" value="AYJ85628.1"/>
    <property type="molecule type" value="Genomic_DNA"/>
</dbReference>
<keyword evidence="3" id="KW-1185">Reference proteome</keyword>
<dbReference type="Gene3D" id="2.40.10.220">
    <property type="entry name" value="predicted glycosyltransferase like domains"/>
    <property type="match status" value="1"/>
</dbReference>
<dbReference type="RefSeq" id="WP_121152253.1">
    <property type="nucleotide sequence ID" value="NZ_CP032829.1"/>
</dbReference>
<dbReference type="Proteomes" id="UP000276254">
    <property type="component" value="Chromosome"/>
</dbReference>
<accession>A0A494TJN7</accession>
<dbReference type="KEGG" id="spha:D3Y57_06130"/>
<dbReference type="GO" id="GO:0035438">
    <property type="term" value="F:cyclic-di-GMP binding"/>
    <property type="evidence" value="ECO:0007669"/>
    <property type="project" value="InterPro"/>
</dbReference>
<protein>
    <submittedName>
        <fullName evidence="2">PilZ domain-containing protein</fullName>
    </submittedName>
</protein>
<dbReference type="SUPFAM" id="SSF141371">
    <property type="entry name" value="PilZ domain-like"/>
    <property type="match status" value="1"/>
</dbReference>
<dbReference type="Pfam" id="PF07238">
    <property type="entry name" value="PilZ"/>
    <property type="match status" value="1"/>
</dbReference>
<evidence type="ECO:0000313" key="3">
    <source>
        <dbReference type="Proteomes" id="UP000276254"/>
    </source>
</evidence>
<dbReference type="AlphaFoldDB" id="A0A494TJN7"/>
<sequence>MASNVWRILPVLPGMDEKRSAPRLVVSVTRASVRKITEQPAEASLADLSIYGCKIESPLDHDAGESVWLRFVGANPIHATIVWNEKGYAGCRFDEPIENSLFRSLTQSMTG</sequence>
<proteinExistence type="predicted"/>
<evidence type="ECO:0000313" key="2">
    <source>
        <dbReference type="EMBL" id="AYJ85628.1"/>
    </source>
</evidence>